<feature type="region of interest" description="Disordered" evidence="1">
    <location>
        <begin position="25"/>
        <end position="57"/>
    </location>
</feature>
<feature type="compositionally biased region" description="Polar residues" evidence="1">
    <location>
        <begin position="34"/>
        <end position="43"/>
    </location>
</feature>
<reference evidence="2" key="1">
    <citation type="submission" date="2021-10" db="EMBL/GenBank/DDBJ databases">
        <title>Melipona bicolor Genome sequencing and assembly.</title>
        <authorList>
            <person name="Araujo N.S."/>
            <person name="Arias M.C."/>
        </authorList>
    </citation>
    <scope>NUCLEOTIDE SEQUENCE</scope>
    <source>
        <strain evidence="2">USP_2M_L1-L4_2017</strain>
        <tissue evidence="2">Whole body</tissue>
    </source>
</reference>
<dbReference type="EMBL" id="JAHYIQ010000172">
    <property type="protein sequence ID" value="KAK1116372.1"/>
    <property type="molecule type" value="Genomic_DNA"/>
</dbReference>
<evidence type="ECO:0000256" key="1">
    <source>
        <dbReference type="SAM" id="MobiDB-lite"/>
    </source>
</evidence>
<evidence type="ECO:0000313" key="2">
    <source>
        <dbReference type="EMBL" id="KAK1116372.1"/>
    </source>
</evidence>
<organism evidence="2 3">
    <name type="scientific">Melipona bicolor</name>
    <dbReference type="NCBI Taxonomy" id="60889"/>
    <lineage>
        <taxon>Eukaryota</taxon>
        <taxon>Metazoa</taxon>
        <taxon>Ecdysozoa</taxon>
        <taxon>Arthropoda</taxon>
        <taxon>Hexapoda</taxon>
        <taxon>Insecta</taxon>
        <taxon>Pterygota</taxon>
        <taxon>Neoptera</taxon>
        <taxon>Endopterygota</taxon>
        <taxon>Hymenoptera</taxon>
        <taxon>Apocrita</taxon>
        <taxon>Aculeata</taxon>
        <taxon>Apoidea</taxon>
        <taxon>Anthophila</taxon>
        <taxon>Apidae</taxon>
        <taxon>Melipona</taxon>
    </lineage>
</organism>
<name>A0AA40FCD0_9HYME</name>
<feature type="compositionally biased region" description="Basic and acidic residues" evidence="1">
    <location>
        <begin position="44"/>
        <end position="57"/>
    </location>
</feature>
<proteinExistence type="predicted"/>
<accession>A0AA40FCD0</accession>
<protein>
    <submittedName>
        <fullName evidence="2">Uncharacterized protein</fullName>
    </submittedName>
</protein>
<gene>
    <name evidence="2" type="ORF">K0M31_006554</name>
</gene>
<keyword evidence="3" id="KW-1185">Reference proteome</keyword>
<dbReference type="Proteomes" id="UP001177670">
    <property type="component" value="Unassembled WGS sequence"/>
</dbReference>
<sequence length="100" mass="11375">MQSTSECTADLTVAELKEKLRSMGTCVREESETQEILQETSKATSEKNIPERSKDDTLMKRMDEFEKLIQVSTVGIATIRQEFGNIQSASISNWRDRDVD</sequence>
<comment type="caution">
    <text evidence="2">The sequence shown here is derived from an EMBL/GenBank/DDBJ whole genome shotgun (WGS) entry which is preliminary data.</text>
</comment>
<evidence type="ECO:0000313" key="3">
    <source>
        <dbReference type="Proteomes" id="UP001177670"/>
    </source>
</evidence>
<dbReference type="AlphaFoldDB" id="A0AA40FCD0"/>